<evidence type="ECO:0000313" key="3">
    <source>
        <dbReference type="Proteomes" id="UP000034462"/>
    </source>
</evidence>
<reference evidence="2 3" key="1">
    <citation type="journal article" date="2015" name="Nature">
        <title>rRNA introns, odd ribosomes, and small enigmatic genomes across a large radiation of phyla.</title>
        <authorList>
            <person name="Brown C.T."/>
            <person name="Hug L.A."/>
            <person name="Thomas B.C."/>
            <person name="Sharon I."/>
            <person name="Castelle C.J."/>
            <person name="Singh A."/>
            <person name="Wilkins M.J."/>
            <person name="Williams K.H."/>
            <person name="Banfield J.F."/>
        </authorList>
    </citation>
    <scope>NUCLEOTIDE SEQUENCE [LARGE SCALE GENOMIC DNA]</scope>
</reference>
<dbReference type="AlphaFoldDB" id="A0A837ISH8"/>
<dbReference type="EMBL" id="LCPH01000002">
    <property type="protein sequence ID" value="KKU93306.1"/>
    <property type="molecule type" value="Genomic_DNA"/>
</dbReference>
<keyword evidence="1" id="KW-1133">Transmembrane helix</keyword>
<evidence type="ECO:0000313" key="2">
    <source>
        <dbReference type="EMBL" id="KKU93306.1"/>
    </source>
</evidence>
<proteinExistence type="predicted"/>
<dbReference type="Proteomes" id="UP000034462">
    <property type="component" value="Unassembled WGS sequence"/>
</dbReference>
<keyword evidence="1" id="KW-0472">Membrane</keyword>
<feature type="transmembrane region" description="Helical" evidence="1">
    <location>
        <begin position="35"/>
        <end position="56"/>
    </location>
</feature>
<organism evidence="2 3">
    <name type="scientific">Candidatus Yanofskybacteria bacterium GW2011_GWC1_48_11</name>
    <dbReference type="NCBI Taxonomy" id="1619027"/>
    <lineage>
        <taxon>Bacteria</taxon>
        <taxon>Candidatus Yanofskyibacteriota</taxon>
    </lineage>
</organism>
<sequence>MEMKKLVGLYLLFLGVALGIRLMLEGGEFLAPRVTLVILGAAVLVGGILGTAWAVLGARRRER</sequence>
<comment type="caution">
    <text evidence="2">The sequence shown here is derived from an EMBL/GenBank/DDBJ whole genome shotgun (WGS) entry which is preliminary data.</text>
</comment>
<evidence type="ECO:0000256" key="1">
    <source>
        <dbReference type="SAM" id="Phobius"/>
    </source>
</evidence>
<keyword evidence="1" id="KW-0812">Transmembrane</keyword>
<name>A0A837ISH8_9BACT</name>
<protein>
    <submittedName>
        <fullName evidence="2">Uncharacterized protein</fullName>
    </submittedName>
</protein>
<gene>
    <name evidence="2" type="ORF">UY25_C0002G0030</name>
</gene>
<accession>A0A837ISH8</accession>